<dbReference type="CDD" id="cd01343">
    <property type="entry name" value="PL1_Passenger_AT"/>
    <property type="match status" value="1"/>
</dbReference>
<dbReference type="Proteomes" id="UP000078142">
    <property type="component" value="Chromosome"/>
</dbReference>
<dbReference type="SUPFAM" id="SSF103515">
    <property type="entry name" value="Autotransporter"/>
    <property type="match status" value="1"/>
</dbReference>
<dbReference type="AlphaFoldDB" id="A0AAC9FWC7"/>
<dbReference type="InterPro" id="IPR004899">
    <property type="entry name" value="Pertactin_central"/>
</dbReference>
<evidence type="ECO:0000256" key="2">
    <source>
        <dbReference type="SAM" id="SignalP"/>
    </source>
</evidence>
<dbReference type="InterPro" id="IPR003991">
    <property type="entry name" value="Pertactin_virulence_factor"/>
</dbReference>
<evidence type="ECO:0000259" key="3">
    <source>
        <dbReference type="PROSITE" id="PS51208"/>
    </source>
</evidence>
<dbReference type="InterPro" id="IPR051551">
    <property type="entry name" value="Autotransporter_adhesion"/>
</dbReference>
<sequence>MNTSHVSMQKKTPAGLFRMLVVLPAFFLSATPSLAAVIVDNGNTLDIDATTPLTDYLVRNASVLNIAGATTESVSVISGSTLNINGATVNANSGIEGINITNSTGNLIGAIVTSDVTGLAVNRSIGSTLSSTVTATDSKFYGGEAGAQVTGLSTLTLINSQVTGTGANSNGLNILGGDVRATANTVISGDKAGVSMGRDPSGLGSNSLRLDNASVQGRSGDAILVGQGINATIAVLNNSTLQGGNGNLLTVQGASTANLNVGQSSLQGNVNVTGNSTANLTFDQGNMTGDVLMENGSSANVTLQNNSQLTGRLDKVNGVTINSGSNWTLTGNDSIGTLAMNGGRVSFGAQDVPDTFYNLNVGTLAGTGVFAMKGDFDQGGRDFLNVSGVATGNFDLAVTASGLDAASPQALTLVRTAAGDAHFALQGGPVDVGTWSYGLSKTTNQAGESEWFLDPATKTVSPGARSVLALFSAPTTVMLAEGATLRSRMGELRFNGTQPGLWMRTYGNKYNIAAGSGVAYQQTQRGLSLGADVRLGDSQWLAGVMGGYSDTDLSVEQGTSGTIKSYYFGPYVTWLDADSGYYFDALLKFNRFNNDAKVTLSDGSRAKGDYHNSGVGVSAEFGRNIKLDDGYFVEPYTRLTMDTIEGSEYALNNGMQADGDRARSVLGEAGATLGRRFDMGNGMVAQPYVRAAVQHEFINNNRVTVNDNNQFNNDLSGSRGQLGAGVAVALSKGLQVHGDLGYSKGKNIEQPYGVNVGLRWDW</sequence>
<dbReference type="EMBL" id="CP015852">
    <property type="protein sequence ID" value="ANH97192.1"/>
    <property type="molecule type" value="Genomic_DNA"/>
</dbReference>
<gene>
    <name evidence="4" type="ORF">A8L59_07210</name>
</gene>
<name>A0AAC9FWC7_9PSED</name>
<dbReference type="Pfam" id="PF03212">
    <property type="entry name" value="Pertactin"/>
    <property type="match status" value="1"/>
</dbReference>
<dbReference type="SMART" id="SM00869">
    <property type="entry name" value="Autotransporter"/>
    <property type="match status" value="1"/>
</dbReference>
<accession>A0AAC9FWC7</accession>
<organism evidence="4 5">
    <name type="scientific">Pseudomonas koreensis</name>
    <dbReference type="NCBI Taxonomy" id="198620"/>
    <lineage>
        <taxon>Bacteria</taxon>
        <taxon>Pseudomonadati</taxon>
        <taxon>Pseudomonadota</taxon>
        <taxon>Gammaproteobacteria</taxon>
        <taxon>Pseudomonadales</taxon>
        <taxon>Pseudomonadaceae</taxon>
        <taxon>Pseudomonas</taxon>
    </lineage>
</organism>
<evidence type="ECO:0000313" key="5">
    <source>
        <dbReference type="Proteomes" id="UP000078142"/>
    </source>
</evidence>
<protein>
    <submittedName>
        <fullName evidence="4">Autotransporter outer membrane beta-barrel domain-containing protein</fullName>
    </submittedName>
</protein>
<dbReference type="GO" id="GO:0019867">
    <property type="term" value="C:outer membrane"/>
    <property type="evidence" value="ECO:0007669"/>
    <property type="project" value="InterPro"/>
</dbReference>
<feature type="signal peptide" evidence="2">
    <location>
        <begin position="1"/>
        <end position="35"/>
    </location>
</feature>
<dbReference type="Gene3D" id="2.40.128.130">
    <property type="entry name" value="Autotransporter beta-domain"/>
    <property type="match status" value="1"/>
</dbReference>
<dbReference type="PRINTS" id="PR01484">
    <property type="entry name" value="PRTACTNFAMLY"/>
</dbReference>
<dbReference type="InterPro" id="IPR006315">
    <property type="entry name" value="OM_autotransptr_brl_dom"/>
</dbReference>
<dbReference type="Gene3D" id="2.160.20.20">
    <property type="match status" value="1"/>
</dbReference>
<reference evidence="4 5" key="1">
    <citation type="submission" date="2016-05" db="EMBL/GenBank/DDBJ databases">
        <authorList>
            <person name="Wang S."/>
            <person name="Zhu B."/>
        </authorList>
    </citation>
    <scope>NUCLEOTIDE SEQUENCE [LARGE SCALE GENOMIC DNA]</scope>
    <source>
        <strain evidence="4 5">CRS05-R5</strain>
    </source>
</reference>
<dbReference type="Pfam" id="PF03797">
    <property type="entry name" value="Autotransporter"/>
    <property type="match status" value="1"/>
</dbReference>
<feature type="domain" description="Autotransporter" evidence="3">
    <location>
        <begin position="494"/>
        <end position="762"/>
    </location>
</feature>
<dbReference type="SUPFAM" id="SSF51126">
    <property type="entry name" value="Pectin lyase-like"/>
    <property type="match status" value="1"/>
</dbReference>
<dbReference type="InterPro" id="IPR012332">
    <property type="entry name" value="Autotransporter_pectin_lyase_C"/>
</dbReference>
<dbReference type="InterPro" id="IPR011050">
    <property type="entry name" value="Pectin_lyase_fold/virulence"/>
</dbReference>
<dbReference type="NCBIfam" id="TIGR01414">
    <property type="entry name" value="autotrans_barl"/>
    <property type="match status" value="1"/>
</dbReference>
<dbReference type="InterPro" id="IPR036709">
    <property type="entry name" value="Autotransporte_beta_dom_sf"/>
</dbReference>
<dbReference type="PANTHER" id="PTHR35037:SF7">
    <property type="entry name" value="AUTOTRANSPORTER"/>
    <property type="match status" value="1"/>
</dbReference>
<evidence type="ECO:0000313" key="4">
    <source>
        <dbReference type="EMBL" id="ANH97192.1"/>
    </source>
</evidence>
<dbReference type="InterPro" id="IPR005546">
    <property type="entry name" value="Autotransporte_beta"/>
</dbReference>
<proteinExistence type="predicted"/>
<feature type="chain" id="PRO_5042279816" evidence="2">
    <location>
        <begin position="36"/>
        <end position="762"/>
    </location>
</feature>
<keyword evidence="1 2" id="KW-0732">Signal</keyword>
<dbReference type="PANTHER" id="PTHR35037">
    <property type="entry name" value="C-TERMINAL REGION OF AIDA-LIKE PROTEIN"/>
    <property type="match status" value="1"/>
</dbReference>
<dbReference type="PROSITE" id="PS51208">
    <property type="entry name" value="AUTOTRANSPORTER"/>
    <property type="match status" value="1"/>
</dbReference>
<evidence type="ECO:0000256" key="1">
    <source>
        <dbReference type="ARBA" id="ARBA00022729"/>
    </source>
</evidence>